<dbReference type="PRINTS" id="PR00337">
    <property type="entry name" value="LEUILEVALBP"/>
</dbReference>
<proteinExistence type="inferred from homology"/>
<dbReference type="InterPro" id="IPR028081">
    <property type="entry name" value="Leu-bd"/>
</dbReference>
<feature type="signal peptide" evidence="5">
    <location>
        <begin position="1"/>
        <end position="25"/>
    </location>
</feature>
<reference evidence="8" key="1">
    <citation type="journal article" date="2019" name="Int. J. Syst. Evol. Microbiol.">
        <title>The Global Catalogue of Microorganisms (GCM) 10K type strain sequencing project: providing services to taxonomists for standard genome sequencing and annotation.</title>
        <authorList>
            <consortium name="The Broad Institute Genomics Platform"/>
            <consortium name="The Broad Institute Genome Sequencing Center for Infectious Disease"/>
            <person name="Wu L."/>
            <person name="Ma J."/>
        </authorList>
    </citation>
    <scope>NUCLEOTIDE SEQUENCE [LARGE SCALE GENOMIC DNA]</scope>
    <source>
        <strain evidence="8">CGMCC 1.16326</strain>
    </source>
</reference>
<keyword evidence="4" id="KW-0029">Amino-acid transport</keyword>
<organism evidence="7 8">
    <name type="scientific">Bosea vestrisii</name>
    <dbReference type="NCBI Taxonomy" id="151416"/>
    <lineage>
        <taxon>Bacteria</taxon>
        <taxon>Pseudomonadati</taxon>
        <taxon>Pseudomonadota</taxon>
        <taxon>Alphaproteobacteria</taxon>
        <taxon>Hyphomicrobiales</taxon>
        <taxon>Boseaceae</taxon>
        <taxon>Bosea</taxon>
    </lineage>
</organism>
<evidence type="ECO:0000313" key="7">
    <source>
        <dbReference type="EMBL" id="MFC5392502.1"/>
    </source>
</evidence>
<dbReference type="Gene3D" id="3.40.50.2300">
    <property type="match status" value="2"/>
</dbReference>
<keyword evidence="8" id="KW-1185">Reference proteome</keyword>
<evidence type="ECO:0000256" key="2">
    <source>
        <dbReference type="ARBA" id="ARBA00022448"/>
    </source>
</evidence>
<evidence type="ECO:0000259" key="6">
    <source>
        <dbReference type="Pfam" id="PF13458"/>
    </source>
</evidence>
<dbReference type="Proteomes" id="UP001596104">
    <property type="component" value="Unassembled WGS sequence"/>
</dbReference>
<dbReference type="SUPFAM" id="SSF53822">
    <property type="entry name" value="Periplasmic binding protein-like I"/>
    <property type="match status" value="1"/>
</dbReference>
<evidence type="ECO:0000256" key="1">
    <source>
        <dbReference type="ARBA" id="ARBA00010062"/>
    </source>
</evidence>
<dbReference type="EMBL" id="JBHSLV010000011">
    <property type="protein sequence ID" value="MFC5392502.1"/>
    <property type="molecule type" value="Genomic_DNA"/>
</dbReference>
<feature type="domain" description="Leucine-binding protein" evidence="6">
    <location>
        <begin position="27"/>
        <end position="359"/>
    </location>
</feature>
<evidence type="ECO:0000256" key="5">
    <source>
        <dbReference type="SAM" id="SignalP"/>
    </source>
</evidence>
<dbReference type="InterPro" id="IPR000709">
    <property type="entry name" value="Leu_Ile_Val-bd"/>
</dbReference>
<dbReference type="Pfam" id="PF13458">
    <property type="entry name" value="Peripla_BP_6"/>
    <property type="match status" value="1"/>
</dbReference>
<dbReference type="InterPro" id="IPR028082">
    <property type="entry name" value="Peripla_BP_I"/>
</dbReference>
<name>A0ABW0H767_9HYPH</name>
<gene>
    <name evidence="7" type="ORF">ACFPPC_07595</name>
</gene>
<feature type="chain" id="PRO_5046753115" evidence="5">
    <location>
        <begin position="26"/>
        <end position="370"/>
    </location>
</feature>
<dbReference type="RefSeq" id="WP_377007294.1">
    <property type="nucleotide sequence ID" value="NZ_JBHSLV010000011.1"/>
</dbReference>
<comment type="similarity">
    <text evidence="1">Belongs to the leucine-binding protein family.</text>
</comment>
<accession>A0ABW0H767</accession>
<protein>
    <submittedName>
        <fullName evidence="7">Branched-chain amino acid ABC transporter substrate-binding protein</fullName>
    </submittedName>
</protein>
<keyword evidence="2" id="KW-0813">Transport</keyword>
<evidence type="ECO:0000313" key="8">
    <source>
        <dbReference type="Proteomes" id="UP001596104"/>
    </source>
</evidence>
<sequence>MTLKAQFLMGAAFAAALLAGAPARADITIGLLAPLTGAVAAYGEQVKNGAQAAVDAINKKGGIGGEKVVLKLADDAGDPKQGVSAANLLVGDKVRFVVGPVTSGVAMAASDVFAESGVLMVTPTATSPALTNRGLSNVFRTCGRDDQQAEVAAAYVLKNLKGKKVAIVHDKGTYGKGLADSFKKGINAGGITEVAYLTLNPGEKDLAAVITRLKSANAELIYFGGYHPEGGLLARQLHDAGVKATIIGGEGLSNTELWAIGGDTAAGTLFTNATDALKNPASAEAVAVLKEKGIPPEAFTLNAYAAVEVLKAGIEKVGKDAKADAVAKALKAGLEVKTAIGTLTYGKTGDLSSPSFSMYKWEAGKIVAAD</sequence>
<evidence type="ECO:0000256" key="4">
    <source>
        <dbReference type="ARBA" id="ARBA00022970"/>
    </source>
</evidence>
<keyword evidence="3 5" id="KW-0732">Signal</keyword>
<comment type="caution">
    <text evidence="7">The sequence shown here is derived from an EMBL/GenBank/DDBJ whole genome shotgun (WGS) entry which is preliminary data.</text>
</comment>
<dbReference type="CDD" id="cd06342">
    <property type="entry name" value="PBP1_ABC_LIVBP-like"/>
    <property type="match status" value="1"/>
</dbReference>
<dbReference type="PANTHER" id="PTHR47151">
    <property type="entry name" value="LEU/ILE/VAL-BINDING ABC TRANSPORTER SUBUNIT"/>
    <property type="match status" value="1"/>
</dbReference>
<evidence type="ECO:0000256" key="3">
    <source>
        <dbReference type="ARBA" id="ARBA00022729"/>
    </source>
</evidence>
<dbReference type="PANTHER" id="PTHR47151:SF2">
    <property type="entry name" value="AMINO ACID BINDING PROTEIN"/>
    <property type="match status" value="1"/>
</dbReference>